<feature type="compositionally biased region" description="Low complexity" evidence="1">
    <location>
        <begin position="10"/>
        <end position="22"/>
    </location>
</feature>
<dbReference type="Proteomes" id="UP000504632">
    <property type="component" value="Chromosome 2"/>
</dbReference>
<organism evidence="2 3">
    <name type="scientific">Chanos chanos</name>
    <name type="common">Milkfish</name>
    <name type="synonym">Mugil chanos</name>
    <dbReference type="NCBI Taxonomy" id="29144"/>
    <lineage>
        <taxon>Eukaryota</taxon>
        <taxon>Metazoa</taxon>
        <taxon>Chordata</taxon>
        <taxon>Craniata</taxon>
        <taxon>Vertebrata</taxon>
        <taxon>Euteleostomi</taxon>
        <taxon>Actinopterygii</taxon>
        <taxon>Neopterygii</taxon>
        <taxon>Teleostei</taxon>
        <taxon>Ostariophysi</taxon>
        <taxon>Gonorynchiformes</taxon>
        <taxon>Chanidae</taxon>
        <taxon>Chanos</taxon>
    </lineage>
</organism>
<name>A0A6J2X0H3_CHACN</name>
<dbReference type="PANTHER" id="PTHR18887">
    <property type="entry name" value="GOLGI-ASSOCIATED PROTEIN GCP360-RELATED"/>
    <property type="match status" value="1"/>
</dbReference>
<keyword evidence="2" id="KW-1185">Reference proteome</keyword>
<dbReference type="RefSeq" id="XP_030650080.1">
    <property type="nucleotide sequence ID" value="XM_030794220.1"/>
</dbReference>
<dbReference type="InterPro" id="IPR026202">
    <property type="entry name" value="GOLGB1"/>
</dbReference>
<dbReference type="OrthoDB" id="2441647at2759"/>
<feature type="region of interest" description="Disordered" evidence="1">
    <location>
        <begin position="83"/>
        <end position="134"/>
    </location>
</feature>
<dbReference type="PANTHER" id="PTHR18887:SF4">
    <property type="entry name" value="GOLGIN SUBFAMILY B MEMBER 1-LIKE"/>
    <property type="match status" value="1"/>
</dbReference>
<evidence type="ECO:0000313" key="2">
    <source>
        <dbReference type="Proteomes" id="UP000504632"/>
    </source>
</evidence>
<reference evidence="3" key="1">
    <citation type="submission" date="2025-08" db="UniProtKB">
        <authorList>
            <consortium name="RefSeq"/>
        </authorList>
    </citation>
    <scope>IDENTIFICATION</scope>
</reference>
<gene>
    <name evidence="3" type="primary">LOC115830172</name>
</gene>
<evidence type="ECO:0000313" key="3">
    <source>
        <dbReference type="RefSeq" id="XP_030650080.1"/>
    </source>
</evidence>
<dbReference type="GeneID" id="115830172"/>
<proteinExistence type="predicted"/>
<evidence type="ECO:0000256" key="1">
    <source>
        <dbReference type="SAM" id="MobiDB-lite"/>
    </source>
</evidence>
<dbReference type="InParanoid" id="A0A6J2X0H3"/>
<protein>
    <submittedName>
        <fullName evidence="3">Golgin subfamily B member 1-like</fullName>
    </submittedName>
</protein>
<accession>A0A6J2X0H3</accession>
<feature type="region of interest" description="Disordered" evidence="1">
    <location>
        <begin position="1"/>
        <end position="33"/>
    </location>
</feature>
<feature type="compositionally biased region" description="Basic and acidic residues" evidence="1">
    <location>
        <begin position="96"/>
        <end position="105"/>
    </location>
</feature>
<feature type="compositionally biased region" description="Polar residues" evidence="1">
    <location>
        <begin position="86"/>
        <end position="95"/>
    </location>
</feature>
<sequence length="235" mass="25905">MLKWFSTDEAGAAQGAPGSPQGDQGGGGPPLYEVTERLGQMEQLVAQLKEMIREKDAALKAKDEQLKTEKESCEAKLSKMRLQNKAKVTSLNSQLEELKKQHGDTGGRTTSPQIKRSGSGESGETEPAAASRGKILRLKKKVEELEQQLSNREQELQQKTQELEVQRERGVEMDAMLVEKDKRLAEKEAYIVHLQMAVSGEHPATPSSQVTQDNKARYMLSISLFPAELPCSVSG</sequence>
<dbReference type="GO" id="GO:0005794">
    <property type="term" value="C:Golgi apparatus"/>
    <property type="evidence" value="ECO:0007669"/>
    <property type="project" value="InterPro"/>
</dbReference>
<feature type="compositionally biased region" description="Polar residues" evidence="1">
    <location>
        <begin position="107"/>
        <end position="116"/>
    </location>
</feature>
<dbReference type="AlphaFoldDB" id="A0A6J2X0H3"/>